<keyword evidence="2" id="KW-0808">Transferase</keyword>
<dbReference type="Pfam" id="PF00535">
    <property type="entry name" value="Glycos_transf_2"/>
    <property type="match status" value="1"/>
</dbReference>
<evidence type="ECO:0000313" key="2">
    <source>
        <dbReference type="EMBL" id="MDQ7938911.1"/>
    </source>
</evidence>
<accession>A0ABU1ADK0</accession>
<keyword evidence="3" id="KW-1185">Reference proteome</keyword>
<keyword evidence="2" id="KW-0328">Glycosyltransferase</keyword>
<proteinExistence type="predicted"/>
<feature type="domain" description="Glycosyltransferase 2-like" evidence="1">
    <location>
        <begin position="5"/>
        <end position="130"/>
    </location>
</feature>
<dbReference type="CDD" id="cd00761">
    <property type="entry name" value="Glyco_tranf_GTA_type"/>
    <property type="match status" value="1"/>
</dbReference>
<dbReference type="InterPro" id="IPR029044">
    <property type="entry name" value="Nucleotide-diphossugar_trans"/>
</dbReference>
<sequence>MEKVSIIIPAYNAEKYLEQCLDSVCEQTQTYKNIEILIVNDGSTDSTGKIIEKYASKDSRIQFFHNENHGVSYSRNYAIEHSTGTYIAPVDSDDIIAPGYIEILVQMIEKYHAEMAATGVVKEKDYNPTDFSKGVTEVFKGDQATAQLWGKYEGFFWGKIYLANLIKQHSLRMNEKAAICEDLLFNVEYMKYCDTAVFYSGKQYFYRQVSNSATYNLKNLKWFSVLKTYRVIMEELKDTPSYNTAANAYLMTLTEARYRAHLLKKEHPELERKVNRELKRMSPQMKNFSGKEKIKFFLSMYFAAPVRAYHRRKV</sequence>
<dbReference type="EC" id="2.4.-.-" evidence="2"/>
<dbReference type="EMBL" id="JAVCWF010000005">
    <property type="protein sequence ID" value="MDQ7938911.1"/>
    <property type="molecule type" value="Genomic_DNA"/>
</dbReference>
<dbReference type="RefSeq" id="WP_308704575.1">
    <property type="nucleotide sequence ID" value="NZ_JAVCWF010000005.1"/>
</dbReference>
<protein>
    <submittedName>
        <fullName evidence="2">Glycosyltransferase family 2 protein</fullName>
        <ecNumber evidence="2">2.4.-.-</ecNumber>
    </submittedName>
</protein>
<reference evidence="2 3" key="1">
    <citation type="journal article" date="2023" name="Int. J. Syst. Evol. Microbiol.">
        <title>Lactiplantibacillus brownii sp. nov., a novel psychrotolerant species isolated from sauerkraut.</title>
        <authorList>
            <person name="Heng Y.C."/>
            <person name="Silvaraju S."/>
            <person name="Lee J.K.Y."/>
            <person name="Kittelmann S."/>
        </authorList>
    </citation>
    <scope>NUCLEOTIDE SEQUENCE [LARGE SCALE GENOMIC DNA]</scope>
    <source>
        <strain evidence="2 3">WILCCON 0030</strain>
    </source>
</reference>
<dbReference type="InterPro" id="IPR001173">
    <property type="entry name" value="Glyco_trans_2-like"/>
</dbReference>
<organism evidence="2 3">
    <name type="scientific">Lactiplantibacillus brownii</name>
    <dbReference type="NCBI Taxonomy" id="3069269"/>
    <lineage>
        <taxon>Bacteria</taxon>
        <taxon>Bacillati</taxon>
        <taxon>Bacillota</taxon>
        <taxon>Bacilli</taxon>
        <taxon>Lactobacillales</taxon>
        <taxon>Lactobacillaceae</taxon>
        <taxon>Lactiplantibacillus</taxon>
    </lineage>
</organism>
<dbReference type="GO" id="GO:0016757">
    <property type="term" value="F:glycosyltransferase activity"/>
    <property type="evidence" value="ECO:0007669"/>
    <property type="project" value="UniProtKB-KW"/>
</dbReference>
<evidence type="ECO:0000259" key="1">
    <source>
        <dbReference type="Pfam" id="PF00535"/>
    </source>
</evidence>
<evidence type="ECO:0000313" key="3">
    <source>
        <dbReference type="Proteomes" id="UP001227831"/>
    </source>
</evidence>
<gene>
    <name evidence="2" type="ORF">RA086_15065</name>
</gene>
<dbReference type="SUPFAM" id="SSF53448">
    <property type="entry name" value="Nucleotide-diphospho-sugar transferases"/>
    <property type="match status" value="1"/>
</dbReference>
<comment type="caution">
    <text evidence="2">The sequence shown here is derived from an EMBL/GenBank/DDBJ whole genome shotgun (WGS) entry which is preliminary data.</text>
</comment>
<dbReference type="PANTHER" id="PTHR22916:SF3">
    <property type="entry name" value="UDP-GLCNAC:BETAGAL BETA-1,3-N-ACETYLGLUCOSAMINYLTRANSFERASE-LIKE PROTEIN 1"/>
    <property type="match status" value="1"/>
</dbReference>
<dbReference type="PANTHER" id="PTHR22916">
    <property type="entry name" value="GLYCOSYLTRANSFERASE"/>
    <property type="match status" value="1"/>
</dbReference>
<dbReference type="Gene3D" id="3.90.550.10">
    <property type="entry name" value="Spore Coat Polysaccharide Biosynthesis Protein SpsA, Chain A"/>
    <property type="match status" value="1"/>
</dbReference>
<dbReference type="Proteomes" id="UP001227831">
    <property type="component" value="Unassembled WGS sequence"/>
</dbReference>
<name>A0ABU1ADK0_9LACO</name>